<comment type="caution">
    <text evidence="2">The sequence shown here is derived from an EMBL/GenBank/DDBJ whole genome shotgun (WGS) entry which is preliminary data.</text>
</comment>
<feature type="signal peptide" evidence="1">
    <location>
        <begin position="1"/>
        <end position="26"/>
    </location>
</feature>
<proteinExistence type="predicted"/>
<feature type="chain" id="PRO_5046385371" description="Lipoprotein" evidence="1">
    <location>
        <begin position="27"/>
        <end position="179"/>
    </location>
</feature>
<keyword evidence="1" id="KW-0732">Signal</keyword>
<evidence type="ECO:0000256" key="1">
    <source>
        <dbReference type="SAM" id="SignalP"/>
    </source>
</evidence>
<accession>A0ABR7LHY1</accession>
<reference evidence="2 3" key="1">
    <citation type="submission" date="2020-06" db="EMBL/GenBank/DDBJ databases">
        <title>Actinomadura xiongansis sp. nov., isolated from soil of Baiyangdian.</title>
        <authorList>
            <person name="Zhang X."/>
        </authorList>
    </citation>
    <scope>NUCLEOTIDE SEQUENCE [LARGE SCALE GENOMIC DNA]</scope>
    <source>
        <strain evidence="2 3">HBUM206468</strain>
    </source>
</reference>
<name>A0ABR7LHY1_9ACTN</name>
<keyword evidence="3" id="KW-1185">Reference proteome</keyword>
<evidence type="ECO:0000313" key="2">
    <source>
        <dbReference type="EMBL" id="MBC6464461.1"/>
    </source>
</evidence>
<protein>
    <recommendedName>
        <fullName evidence="4">Lipoprotein</fullName>
    </recommendedName>
</protein>
<sequence length="179" mass="18732">MAFRRAIAMAAAAAFLAACTSTQRPAGEATAQSRTAAPAAQAAPWAAGACAPRVAKGSLPTWARSGFSDAGAARIPHVVSARGDMIAALFAYPTRAWPGDGDGSKILWISRLRQQPSSPLKIDAYRDGSQQPVHREMTGGAGPSLIKLPEPGCWRLKLSWSGHSDTIDLRVAEPMAGRA</sequence>
<evidence type="ECO:0000313" key="3">
    <source>
        <dbReference type="Proteomes" id="UP000805614"/>
    </source>
</evidence>
<dbReference type="EMBL" id="JABVEC010000001">
    <property type="protein sequence ID" value="MBC6464461.1"/>
    <property type="molecule type" value="Genomic_DNA"/>
</dbReference>
<dbReference type="RefSeq" id="WP_187241371.1">
    <property type="nucleotide sequence ID" value="NZ_BAAAOK010000011.1"/>
</dbReference>
<dbReference type="PROSITE" id="PS51257">
    <property type="entry name" value="PROKAR_LIPOPROTEIN"/>
    <property type="match status" value="1"/>
</dbReference>
<organism evidence="2 3">
    <name type="scientific">Actinomadura alba</name>
    <dbReference type="NCBI Taxonomy" id="406431"/>
    <lineage>
        <taxon>Bacteria</taxon>
        <taxon>Bacillati</taxon>
        <taxon>Actinomycetota</taxon>
        <taxon>Actinomycetes</taxon>
        <taxon>Streptosporangiales</taxon>
        <taxon>Thermomonosporaceae</taxon>
        <taxon>Actinomadura</taxon>
    </lineage>
</organism>
<gene>
    <name evidence="2" type="ORF">HKK74_02965</name>
</gene>
<evidence type="ECO:0008006" key="4">
    <source>
        <dbReference type="Google" id="ProtNLM"/>
    </source>
</evidence>
<dbReference type="Proteomes" id="UP000805614">
    <property type="component" value="Unassembled WGS sequence"/>
</dbReference>